<evidence type="ECO:0008006" key="3">
    <source>
        <dbReference type="Google" id="ProtNLM"/>
    </source>
</evidence>
<protein>
    <recommendedName>
        <fullName evidence="3">Preprotein translocase subunit SecB</fullName>
    </recommendedName>
</protein>
<comment type="caution">
    <text evidence="1">The sequence shown here is derived from an EMBL/GenBank/DDBJ whole genome shotgun (WGS) entry which is preliminary data.</text>
</comment>
<dbReference type="InterPro" id="IPR035958">
    <property type="entry name" value="SecB-like_sf"/>
</dbReference>
<dbReference type="RefSeq" id="WP_004653673.1">
    <property type="nucleotide sequence ID" value="NZ_KB849179.1"/>
</dbReference>
<evidence type="ECO:0000313" key="2">
    <source>
        <dbReference type="Proteomes" id="UP000013034"/>
    </source>
</evidence>
<gene>
    <name evidence="1" type="ORF">F993_01538</name>
</gene>
<proteinExistence type="predicted"/>
<reference evidence="1 2" key="1">
    <citation type="submission" date="2013-02" db="EMBL/GenBank/DDBJ databases">
        <title>The Genome Sequence of Acinetobacter sp. NIPH 809.</title>
        <authorList>
            <consortium name="The Broad Institute Genome Sequencing Platform"/>
            <consortium name="The Broad Institute Genome Sequencing Center for Infectious Disease"/>
            <person name="Cerqueira G."/>
            <person name="Feldgarden M."/>
            <person name="Courvalin P."/>
            <person name="Perichon B."/>
            <person name="Grillot-Courvalin C."/>
            <person name="Clermont D."/>
            <person name="Rocha E."/>
            <person name="Yoon E.-J."/>
            <person name="Nemec A."/>
            <person name="Walker B."/>
            <person name="Young S.K."/>
            <person name="Zeng Q."/>
            <person name="Gargeya S."/>
            <person name="Fitzgerald M."/>
            <person name="Haas B."/>
            <person name="Abouelleil A."/>
            <person name="Alvarado L."/>
            <person name="Arachchi H.M."/>
            <person name="Berlin A.M."/>
            <person name="Chapman S.B."/>
            <person name="Dewar J."/>
            <person name="Goldberg J."/>
            <person name="Griggs A."/>
            <person name="Gujja S."/>
            <person name="Hansen M."/>
            <person name="Howarth C."/>
            <person name="Imamovic A."/>
            <person name="Larimer J."/>
            <person name="McCowan C."/>
            <person name="Murphy C."/>
            <person name="Neiman D."/>
            <person name="Pearson M."/>
            <person name="Priest M."/>
            <person name="Roberts A."/>
            <person name="Saif S."/>
            <person name="Shea T."/>
            <person name="Sisk P."/>
            <person name="Sykes S."/>
            <person name="Wortman J."/>
            <person name="Nusbaum C."/>
            <person name="Birren B."/>
        </authorList>
    </citation>
    <scope>NUCLEOTIDE SEQUENCE [LARGE SCALE GENOMIC DNA]</scope>
    <source>
        <strain evidence="1 2">NIPH 809</strain>
    </source>
</reference>
<dbReference type="SUPFAM" id="SSF54611">
    <property type="entry name" value="SecB-like"/>
    <property type="match status" value="1"/>
</dbReference>
<organism evidence="1 2">
    <name type="scientific">Acinetobacter proteolyticus</name>
    <dbReference type="NCBI Taxonomy" id="1776741"/>
    <lineage>
        <taxon>Bacteria</taxon>
        <taxon>Pseudomonadati</taxon>
        <taxon>Pseudomonadota</taxon>
        <taxon>Gammaproteobacteria</taxon>
        <taxon>Moraxellales</taxon>
        <taxon>Moraxellaceae</taxon>
        <taxon>Acinetobacter</taxon>
    </lineage>
</organism>
<evidence type="ECO:0000313" key="1">
    <source>
        <dbReference type="EMBL" id="ENU24222.1"/>
    </source>
</evidence>
<dbReference type="EMBL" id="APOI01000014">
    <property type="protein sequence ID" value="ENU24222.1"/>
    <property type="molecule type" value="Genomic_DNA"/>
</dbReference>
<sequence>MKFRFLDVKAPQVVFRHSEKMMEYLYAFEEDDNKNFPPIEFDVVTPASADKEDNFFILFKIRIDKSVYLSQGDEEDEDDSGIFAIKLICSFKTNKLIEDGFGNTDLARVLAPQAAYPFVRSWISNFFTQNGFDAVYFPIYNFDKSEKVD</sequence>
<keyword evidence="2" id="KW-1185">Reference proteome</keyword>
<dbReference type="Proteomes" id="UP000013034">
    <property type="component" value="Unassembled WGS sequence"/>
</dbReference>
<accession>A0ABN0JG57</accession>
<dbReference type="Gene3D" id="3.10.420.10">
    <property type="entry name" value="SecB-like"/>
    <property type="match status" value="1"/>
</dbReference>
<name>A0ABN0JG57_9GAMM</name>